<dbReference type="Gene3D" id="3.30.710.10">
    <property type="entry name" value="Potassium Channel Kv1.1, Chain A"/>
    <property type="match status" value="1"/>
</dbReference>
<dbReference type="InterPro" id="IPR000210">
    <property type="entry name" value="BTB/POZ_dom"/>
</dbReference>
<dbReference type="CDD" id="cd18186">
    <property type="entry name" value="BTB_POZ_ZBTB_KLHL-like"/>
    <property type="match status" value="1"/>
</dbReference>
<sequence>MSADAETFTNAPPPFDDPNADIIIRSSENVDFRTHKLLLSLASSFFKEMFDIPQPVATDAENQQETMTRDGTPIIFLYDDRNQVCGKDVVDFILSCCHPARLQSSKPAVPTELLVPIVDVATRYRIDWAANTALANPHFLKTSPLLVFVHACHQGRAAEAALAAKETLRLRLDEFPSDPALKLISGYQYHLLSEFHRRCARAAAAIALAENLTTWITAPTLSQFPASHHPCSPYGNSHINTWNSKLGFQNWTHFFEEVLDPSSQQWWIQYMEITAFCRQYPRGVQAGGLQK</sequence>
<evidence type="ECO:0000259" key="1">
    <source>
        <dbReference type="PROSITE" id="PS50097"/>
    </source>
</evidence>
<dbReference type="PROSITE" id="PS50097">
    <property type="entry name" value="BTB"/>
    <property type="match status" value="1"/>
</dbReference>
<keyword evidence="3" id="KW-1185">Reference proteome</keyword>
<dbReference type="EMBL" id="JACAZH010000004">
    <property type="protein sequence ID" value="KAF7370484.1"/>
    <property type="molecule type" value="Genomic_DNA"/>
</dbReference>
<dbReference type="OrthoDB" id="3357985at2759"/>
<proteinExistence type="predicted"/>
<dbReference type="AlphaFoldDB" id="A0A8H6Z3W9"/>
<evidence type="ECO:0000313" key="2">
    <source>
        <dbReference type="EMBL" id="KAF7370484.1"/>
    </source>
</evidence>
<evidence type="ECO:0000313" key="3">
    <source>
        <dbReference type="Proteomes" id="UP000623467"/>
    </source>
</evidence>
<dbReference type="Pfam" id="PF00651">
    <property type="entry name" value="BTB"/>
    <property type="match status" value="1"/>
</dbReference>
<protein>
    <submittedName>
        <fullName evidence="2">BTB domain-containing protein</fullName>
    </submittedName>
</protein>
<comment type="caution">
    <text evidence="2">The sequence shown here is derived from an EMBL/GenBank/DDBJ whole genome shotgun (WGS) entry which is preliminary data.</text>
</comment>
<gene>
    <name evidence="2" type="ORF">MSAN_00680200</name>
</gene>
<organism evidence="2 3">
    <name type="scientific">Mycena sanguinolenta</name>
    <dbReference type="NCBI Taxonomy" id="230812"/>
    <lineage>
        <taxon>Eukaryota</taxon>
        <taxon>Fungi</taxon>
        <taxon>Dikarya</taxon>
        <taxon>Basidiomycota</taxon>
        <taxon>Agaricomycotina</taxon>
        <taxon>Agaricomycetes</taxon>
        <taxon>Agaricomycetidae</taxon>
        <taxon>Agaricales</taxon>
        <taxon>Marasmiineae</taxon>
        <taxon>Mycenaceae</taxon>
        <taxon>Mycena</taxon>
    </lineage>
</organism>
<dbReference type="Proteomes" id="UP000623467">
    <property type="component" value="Unassembled WGS sequence"/>
</dbReference>
<accession>A0A8H6Z3W9</accession>
<name>A0A8H6Z3W9_9AGAR</name>
<reference evidence="2" key="1">
    <citation type="submission" date="2020-05" db="EMBL/GenBank/DDBJ databases">
        <title>Mycena genomes resolve the evolution of fungal bioluminescence.</title>
        <authorList>
            <person name="Tsai I.J."/>
        </authorList>
    </citation>
    <scope>NUCLEOTIDE SEQUENCE</scope>
    <source>
        <strain evidence="2">160909Yilan</strain>
    </source>
</reference>
<dbReference type="InterPro" id="IPR011333">
    <property type="entry name" value="SKP1/BTB/POZ_sf"/>
</dbReference>
<feature type="domain" description="BTB" evidence="1">
    <location>
        <begin position="20"/>
        <end position="50"/>
    </location>
</feature>